<name>A0A1G2PPU5_9BACT</name>
<dbReference type="Proteomes" id="UP000176951">
    <property type="component" value="Unassembled WGS sequence"/>
</dbReference>
<keyword evidence="1" id="KW-0812">Transmembrane</keyword>
<keyword evidence="1" id="KW-0472">Membrane</keyword>
<proteinExistence type="predicted"/>
<evidence type="ECO:0000313" key="3">
    <source>
        <dbReference type="Proteomes" id="UP000176951"/>
    </source>
</evidence>
<dbReference type="EMBL" id="MHSW01000038">
    <property type="protein sequence ID" value="OHA50366.1"/>
    <property type="molecule type" value="Genomic_DNA"/>
</dbReference>
<feature type="transmembrane region" description="Helical" evidence="1">
    <location>
        <begin position="97"/>
        <end position="115"/>
    </location>
</feature>
<reference evidence="2 3" key="1">
    <citation type="journal article" date="2016" name="Nat. Commun.">
        <title>Thousands of microbial genomes shed light on interconnected biogeochemical processes in an aquifer system.</title>
        <authorList>
            <person name="Anantharaman K."/>
            <person name="Brown C.T."/>
            <person name="Hug L.A."/>
            <person name="Sharon I."/>
            <person name="Castelle C.J."/>
            <person name="Probst A.J."/>
            <person name="Thomas B.C."/>
            <person name="Singh A."/>
            <person name="Wilkins M.J."/>
            <person name="Karaoz U."/>
            <person name="Brodie E.L."/>
            <person name="Williams K.H."/>
            <person name="Hubbard S.S."/>
            <person name="Banfield J.F."/>
        </authorList>
    </citation>
    <scope>NUCLEOTIDE SEQUENCE [LARGE SCALE GENOMIC DNA]</scope>
</reference>
<organism evidence="2 3">
    <name type="scientific">Candidatus Terrybacteria bacterium RIFCSPLOWO2_01_FULL_40_23</name>
    <dbReference type="NCBI Taxonomy" id="1802366"/>
    <lineage>
        <taxon>Bacteria</taxon>
        <taxon>Candidatus Terryibacteriota</taxon>
    </lineage>
</organism>
<gene>
    <name evidence="2" type="ORF">A3A97_03370</name>
</gene>
<evidence type="ECO:0008006" key="4">
    <source>
        <dbReference type="Google" id="ProtNLM"/>
    </source>
</evidence>
<sequence>MDRKELIRTLYLYLFSLIGLVVVVMGLVQLVDLGLKVFVFKKADQVLIYPERFPVPAVKTLPDQTTEELTLEEQEKIQKEQLEYQTKQREADRERNAANALAMILVGTPLFLYHWKIIQKDKKS</sequence>
<keyword evidence="1" id="KW-1133">Transmembrane helix</keyword>
<evidence type="ECO:0000256" key="1">
    <source>
        <dbReference type="SAM" id="Phobius"/>
    </source>
</evidence>
<comment type="caution">
    <text evidence="2">The sequence shown here is derived from an EMBL/GenBank/DDBJ whole genome shotgun (WGS) entry which is preliminary data.</text>
</comment>
<feature type="transmembrane region" description="Helical" evidence="1">
    <location>
        <begin position="12"/>
        <end position="31"/>
    </location>
</feature>
<evidence type="ECO:0000313" key="2">
    <source>
        <dbReference type="EMBL" id="OHA50366.1"/>
    </source>
</evidence>
<protein>
    <recommendedName>
        <fullName evidence="4">DUF5671 domain-containing protein</fullName>
    </recommendedName>
</protein>
<dbReference type="AlphaFoldDB" id="A0A1G2PPU5"/>
<accession>A0A1G2PPU5</accession>